<keyword evidence="2" id="KW-1185">Reference proteome</keyword>
<evidence type="ECO:0000313" key="2">
    <source>
        <dbReference type="Proteomes" id="UP001600888"/>
    </source>
</evidence>
<reference evidence="1 2" key="1">
    <citation type="submission" date="2024-03" db="EMBL/GenBank/DDBJ databases">
        <title>A high-quality draft genome sequence of Diaporthe vaccinii, a causative agent of upright dieback and viscid rot disease in cranberry plants.</title>
        <authorList>
            <person name="Sarrasin M."/>
            <person name="Lang B.F."/>
            <person name="Burger G."/>
        </authorList>
    </citation>
    <scope>NUCLEOTIDE SEQUENCE [LARGE SCALE GENOMIC DNA]</scope>
    <source>
        <strain evidence="1 2">IS7</strain>
    </source>
</reference>
<organism evidence="1 2">
    <name type="scientific">Diaporthe vaccinii</name>
    <dbReference type="NCBI Taxonomy" id="105482"/>
    <lineage>
        <taxon>Eukaryota</taxon>
        <taxon>Fungi</taxon>
        <taxon>Dikarya</taxon>
        <taxon>Ascomycota</taxon>
        <taxon>Pezizomycotina</taxon>
        <taxon>Sordariomycetes</taxon>
        <taxon>Sordariomycetidae</taxon>
        <taxon>Diaporthales</taxon>
        <taxon>Diaporthaceae</taxon>
        <taxon>Diaporthe</taxon>
        <taxon>Diaporthe eres species complex</taxon>
    </lineage>
</organism>
<proteinExistence type="predicted"/>
<name>A0ABR4EE48_9PEZI</name>
<dbReference type="Proteomes" id="UP001600888">
    <property type="component" value="Unassembled WGS sequence"/>
</dbReference>
<evidence type="ECO:0000313" key="1">
    <source>
        <dbReference type="EMBL" id="KAL2280730.1"/>
    </source>
</evidence>
<sequence>MKTRLCDLSPQHFMHHIKMLLFIHGGRLSGLSPAALLALGRVRVSVAVLDPPTEVHVFEDRVEALAVVAGPLVTAAAHGASRECLDVRIAVTGGILDVEDRLVIVGKGREVRALVVLHALFVHREVHDVDNAVDDGGSVLEACDHALIRGLLGQEAHEVDRVFLAQVEPVLVVVAVHVVRVDGVAAHVGGYGDAVRHDVADILAVQLEPVLAGPAVQLLALVVVVEPPRVGAVRLVGPGAEVADDRHVPLLQVADDGQVLVEEHVDVVDGHLWVARVGGGDVAVVVYREGLAEHDLPLGVQRQVARRGGEGAVPRAGWLAAIPIVIVVVAATVAEPKAEPETKCQCQYYDDGDSDKGPLLPAKAAMGIVAIDKLGLVIGDGLGGSL</sequence>
<dbReference type="EMBL" id="JBAWTH010000063">
    <property type="protein sequence ID" value="KAL2280730.1"/>
    <property type="molecule type" value="Genomic_DNA"/>
</dbReference>
<comment type="caution">
    <text evidence="1">The sequence shown here is derived from an EMBL/GenBank/DDBJ whole genome shotgun (WGS) entry which is preliminary data.</text>
</comment>
<protein>
    <submittedName>
        <fullName evidence="1">Uncharacterized protein</fullName>
    </submittedName>
</protein>
<accession>A0ABR4EE48</accession>
<gene>
    <name evidence="1" type="ORF">FJTKL_12257</name>
</gene>